<accession>A0A077PNE3</accession>
<dbReference type="AlphaFoldDB" id="A0A077PNE3"/>
<comment type="caution">
    <text evidence="2">The sequence shown here is derived from an EMBL/GenBank/DDBJ whole genome shotgun (WGS) entry which is preliminary data.</text>
</comment>
<keyword evidence="1" id="KW-0812">Transmembrane</keyword>
<dbReference type="Proteomes" id="UP000028493">
    <property type="component" value="Unassembled WGS sequence"/>
</dbReference>
<sequence>MMKSHLKNYLIRTIQYKIIFNNQFMDNVTLVILFYIQIHYIISEICYCYQMIKIYYYTFYLNGFNLKSLINQ</sequence>
<protein>
    <recommendedName>
        <fullName evidence="3">Transmembrane protein</fullName>
    </recommendedName>
</protein>
<name>A0A077PNE3_XENBV</name>
<dbReference type="EMBL" id="CBSZ010000029">
    <property type="protein sequence ID" value="CDH22593.1"/>
    <property type="molecule type" value="Genomic_DNA"/>
</dbReference>
<evidence type="ECO:0008006" key="3">
    <source>
        <dbReference type="Google" id="ProtNLM"/>
    </source>
</evidence>
<gene>
    <name evidence="2" type="ORF">XBKB1_1240030</name>
</gene>
<organism evidence="2">
    <name type="scientific">Xenorhabdus bovienii str. kraussei Becker Underwood</name>
    <dbReference type="NCBI Taxonomy" id="1398204"/>
    <lineage>
        <taxon>Bacteria</taxon>
        <taxon>Pseudomonadati</taxon>
        <taxon>Pseudomonadota</taxon>
        <taxon>Gammaproteobacteria</taxon>
        <taxon>Enterobacterales</taxon>
        <taxon>Morganellaceae</taxon>
        <taxon>Xenorhabdus</taxon>
    </lineage>
</organism>
<keyword evidence="1" id="KW-1133">Transmembrane helix</keyword>
<evidence type="ECO:0000313" key="2">
    <source>
        <dbReference type="EMBL" id="CDH22593.1"/>
    </source>
</evidence>
<keyword evidence="1" id="KW-0472">Membrane</keyword>
<dbReference type="HOGENOM" id="CLU_2721361_0_0_6"/>
<reference evidence="2" key="1">
    <citation type="submission" date="2013-07" db="EMBL/GenBank/DDBJ databases">
        <title>Sub-species coevolution in mutualistic symbiosis.</title>
        <authorList>
            <person name="Murfin K."/>
            <person name="Klassen J."/>
            <person name="Lee M."/>
            <person name="Forst S."/>
            <person name="Stock P."/>
            <person name="Goodrich-Blair H."/>
        </authorList>
    </citation>
    <scope>NUCLEOTIDE SEQUENCE [LARGE SCALE GENOMIC DNA]</scope>
    <source>
        <strain evidence="2">Kraussei Becker Underwood</strain>
    </source>
</reference>
<feature type="transmembrane region" description="Helical" evidence="1">
    <location>
        <begin position="24"/>
        <end position="42"/>
    </location>
</feature>
<proteinExistence type="predicted"/>
<evidence type="ECO:0000256" key="1">
    <source>
        <dbReference type="SAM" id="Phobius"/>
    </source>
</evidence>